<keyword evidence="2" id="KW-1185">Reference proteome</keyword>
<accession>K9HKF9</accession>
<reference evidence="1 2" key="1">
    <citation type="journal article" date="2013" name="Genome Announc.">
        <title>Draft Genome Sequence of an Alphaproteobacterium, Caenispirillum salinarum AK4(T), Isolated from a Solar Saltern.</title>
        <authorList>
            <person name="Khatri I."/>
            <person name="Singh A."/>
            <person name="Korpole S."/>
            <person name="Pinnaka A.K."/>
            <person name="Subramanian S."/>
        </authorList>
    </citation>
    <scope>NUCLEOTIDE SEQUENCE [LARGE SCALE GENOMIC DNA]</scope>
    <source>
        <strain evidence="1 2">AK4</strain>
    </source>
</reference>
<protein>
    <submittedName>
        <fullName evidence="1">Uncharacterized protein</fullName>
    </submittedName>
</protein>
<comment type="caution">
    <text evidence="1">The sequence shown here is derived from an EMBL/GenBank/DDBJ whole genome shotgun (WGS) entry which is preliminary data.</text>
</comment>
<dbReference type="EMBL" id="ANHY01000007">
    <property type="protein sequence ID" value="EKV30858.1"/>
    <property type="molecule type" value="Genomic_DNA"/>
</dbReference>
<evidence type="ECO:0000313" key="1">
    <source>
        <dbReference type="EMBL" id="EKV30858.1"/>
    </source>
</evidence>
<organism evidence="1 2">
    <name type="scientific">Caenispirillum salinarum AK4</name>
    <dbReference type="NCBI Taxonomy" id="1238182"/>
    <lineage>
        <taxon>Bacteria</taxon>
        <taxon>Pseudomonadati</taxon>
        <taxon>Pseudomonadota</taxon>
        <taxon>Alphaproteobacteria</taxon>
        <taxon>Rhodospirillales</taxon>
        <taxon>Novispirillaceae</taxon>
        <taxon>Caenispirillum</taxon>
    </lineage>
</organism>
<dbReference type="AlphaFoldDB" id="K9HKF9"/>
<evidence type="ECO:0000313" key="2">
    <source>
        <dbReference type="Proteomes" id="UP000009881"/>
    </source>
</evidence>
<name>K9HKF9_9PROT</name>
<gene>
    <name evidence="1" type="ORF">C882_4195</name>
</gene>
<proteinExistence type="predicted"/>
<dbReference type="Proteomes" id="UP000009881">
    <property type="component" value="Unassembled WGS sequence"/>
</dbReference>
<sequence>MNHADAVLREPRPRGTIANSNPLIYERIAKYRFVSDT</sequence>